<proteinExistence type="predicted"/>
<dbReference type="AlphaFoldDB" id="A0A381XEN5"/>
<dbReference type="InterPro" id="IPR010998">
    <property type="entry name" value="Integrase_recombinase_N"/>
</dbReference>
<name>A0A381XEN5_9ZZZZ</name>
<dbReference type="SUPFAM" id="SSF56349">
    <property type="entry name" value="DNA breaking-rejoining enzymes"/>
    <property type="match status" value="1"/>
</dbReference>
<keyword evidence="1" id="KW-0238">DNA-binding</keyword>
<dbReference type="PROSITE" id="PS51900">
    <property type="entry name" value="CB"/>
    <property type="match status" value="1"/>
</dbReference>
<dbReference type="InterPro" id="IPR044068">
    <property type="entry name" value="CB"/>
</dbReference>
<protein>
    <recommendedName>
        <fullName evidence="2">Core-binding (CB) domain-containing protein</fullName>
    </recommendedName>
</protein>
<evidence type="ECO:0000313" key="3">
    <source>
        <dbReference type="EMBL" id="SVA62713.1"/>
    </source>
</evidence>
<evidence type="ECO:0000259" key="2">
    <source>
        <dbReference type="PROSITE" id="PS51900"/>
    </source>
</evidence>
<organism evidence="3">
    <name type="scientific">marine metagenome</name>
    <dbReference type="NCBI Taxonomy" id="408172"/>
    <lineage>
        <taxon>unclassified sequences</taxon>
        <taxon>metagenomes</taxon>
        <taxon>ecological metagenomes</taxon>
    </lineage>
</organism>
<dbReference type="InterPro" id="IPR011010">
    <property type="entry name" value="DNA_brk_join_enz"/>
</dbReference>
<feature type="domain" description="Core-binding (CB)" evidence="2">
    <location>
        <begin position="12"/>
        <end position="94"/>
    </location>
</feature>
<evidence type="ECO:0000256" key="1">
    <source>
        <dbReference type="ARBA" id="ARBA00023125"/>
    </source>
</evidence>
<accession>A0A381XEN5</accession>
<gene>
    <name evidence="3" type="ORF">METZ01_LOCUS115567</name>
</gene>
<dbReference type="Gene3D" id="1.10.150.130">
    <property type="match status" value="1"/>
</dbReference>
<dbReference type="EMBL" id="UINC01014758">
    <property type="protein sequence ID" value="SVA62713.1"/>
    <property type="molecule type" value="Genomic_DNA"/>
</dbReference>
<sequence length="205" mass="23864">MNKDGKVKRIKLSIKDAYEEYRNVQNINSARVSTLDRVDNSMKALCKVWDEDYPIASLTYSHIQEYKEYWHGKHAPTTMNINLSKIRVFHNWCVMMGYAKKKIDFVLVKEDSKPIAYLTEDELNGIMKCDIIDVHFRKSFLFYYMTGCSKSEPFEGKLSGNWLTIEPSTAKGHTTREIQLTPILKTIVTEMRDRSSISSDDREIC</sequence>
<dbReference type="GO" id="GO:0003677">
    <property type="term" value="F:DNA binding"/>
    <property type="evidence" value="ECO:0007669"/>
    <property type="project" value="UniProtKB-KW"/>
</dbReference>
<reference evidence="3" key="1">
    <citation type="submission" date="2018-05" db="EMBL/GenBank/DDBJ databases">
        <authorList>
            <person name="Lanie J.A."/>
            <person name="Ng W.-L."/>
            <person name="Kazmierczak K.M."/>
            <person name="Andrzejewski T.M."/>
            <person name="Davidsen T.M."/>
            <person name="Wayne K.J."/>
            <person name="Tettelin H."/>
            <person name="Glass J.I."/>
            <person name="Rusch D."/>
            <person name="Podicherti R."/>
            <person name="Tsui H.-C.T."/>
            <person name="Winkler M.E."/>
        </authorList>
    </citation>
    <scope>NUCLEOTIDE SEQUENCE</scope>
</reference>